<evidence type="ECO:0000256" key="6">
    <source>
        <dbReference type="ARBA" id="ARBA00022737"/>
    </source>
</evidence>
<evidence type="ECO:0000256" key="11">
    <source>
        <dbReference type="ARBA" id="ARBA00023136"/>
    </source>
</evidence>
<dbReference type="InterPro" id="IPR003593">
    <property type="entry name" value="AAA+_ATPase"/>
</dbReference>
<keyword evidence="6" id="KW-0677">Repeat</keyword>
<keyword evidence="7" id="KW-0547">Nucleotide-binding</keyword>
<keyword evidence="3" id="KW-1003">Cell membrane</keyword>
<feature type="transmembrane region" description="Helical" evidence="12">
    <location>
        <begin position="535"/>
        <end position="554"/>
    </location>
</feature>
<dbReference type="CDD" id="cd06579">
    <property type="entry name" value="TM_PBP1_transp_AraH_like"/>
    <property type="match status" value="1"/>
</dbReference>
<dbReference type="SMART" id="SM00382">
    <property type="entry name" value="AAA"/>
    <property type="match status" value="2"/>
</dbReference>
<evidence type="ECO:0000256" key="1">
    <source>
        <dbReference type="ARBA" id="ARBA00004651"/>
    </source>
</evidence>
<dbReference type="Proteomes" id="UP000470404">
    <property type="component" value="Unassembled WGS sequence"/>
</dbReference>
<evidence type="ECO:0000256" key="3">
    <source>
        <dbReference type="ARBA" id="ARBA00022475"/>
    </source>
</evidence>
<comment type="caution">
    <text evidence="14">The sequence shown here is derived from an EMBL/GenBank/DDBJ whole genome shotgun (WGS) entry which is preliminary data.</text>
</comment>
<dbReference type="PROSITE" id="PS00211">
    <property type="entry name" value="ABC_TRANSPORTER_1"/>
    <property type="match status" value="1"/>
</dbReference>
<reference evidence="14 15" key="1">
    <citation type="submission" date="2020-01" db="EMBL/GenBank/DDBJ databases">
        <title>Insect and environment-associated Actinomycetes.</title>
        <authorList>
            <person name="Currrie C."/>
            <person name="Chevrette M."/>
            <person name="Carlson C."/>
            <person name="Stubbendieck R."/>
            <person name="Wendt-Pienkowski E."/>
        </authorList>
    </citation>
    <scope>NUCLEOTIDE SEQUENCE [LARGE SCALE GENOMIC DNA]</scope>
    <source>
        <strain evidence="14 15">SID8386</strain>
    </source>
</reference>
<dbReference type="Pfam" id="PF02653">
    <property type="entry name" value="BPD_transp_2"/>
    <property type="match status" value="1"/>
</dbReference>
<gene>
    <name evidence="14" type="ORF">G3I59_37215</name>
</gene>
<comment type="subcellular location">
    <subcellularLocation>
        <location evidence="1">Cell membrane</location>
        <topology evidence="1">Multi-pass membrane protein</topology>
    </subcellularLocation>
</comment>
<dbReference type="InterPro" id="IPR050107">
    <property type="entry name" value="ABC_carbohydrate_import_ATPase"/>
</dbReference>
<keyword evidence="11 12" id="KW-0472">Membrane</keyword>
<keyword evidence="2" id="KW-0813">Transport</keyword>
<feature type="transmembrane region" description="Helical" evidence="12">
    <location>
        <begin position="767"/>
        <end position="787"/>
    </location>
</feature>
<accession>A0ABX0C7Z7</accession>
<feature type="transmembrane region" description="Helical" evidence="12">
    <location>
        <begin position="661"/>
        <end position="682"/>
    </location>
</feature>
<keyword evidence="8 14" id="KW-0067">ATP-binding</keyword>
<dbReference type="InterPro" id="IPR017871">
    <property type="entry name" value="ABC_transporter-like_CS"/>
</dbReference>
<dbReference type="InterPro" id="IPR027417">
    <property type="entry name" value="P-loop_NTPase"/>
</dbReference>
<feature type="transmembrane region" description="Helical" evidence="12">
    <location>
        <begin position="592"/>
        <end position="612"/>
    </location>
</feature>
<dbReference type="InterPro" id="IPR003439">
    <property type="entry name" value="ABC_transporter-like_ATP-bd"/>
</dbReference>
<evidence type="ECO:0000256" key="9">
    <source>
        <dbReference type="ARBA" id="ARBA00022967"/>
    </source>
</evidence>
<evidence type="ECO:0000256" key="4">
    <source>
        <dbReference type="ARBA" id="ARBA00022597"/>
    </source>
</evidence>
<organism evidence="14 15">
    <name type="scientific">Amycolatopsis rubida</name>
    <dbReference type="NCBI Taxonomy" id="112413"/>
    <lineage>
        <taxon>Bacteria</taxon>
        <taxon>Bacillati</taxon>
        <taxon>Actinomycetota</taxon>
        <taxon>Actinomycetes</taxon>
        <taxon>Pseudonocardiales</taxon>
        <taxon>Pseudonocardiaceae</taxon>
        <taxon>Amycolatopsis</taxon>
    </lineage>
</organism>
<evidence type="ECO:0000313" key="14">
    <source>
        <dbReference type="EMBL" id="NEC61090.1"/>
    </source>
</evidence>
<dbReference type="SUPFAM" id="SSF52540">
    <property type="entry name" value="P-loop containing nucleoside triphosphate hydrolases"/>
    <property type="match status" value="2"/>
</dbReference>
<evidence type="ECO:0000259" key="13">
    <source>
        <dbReference type="PROSITE" id="PS50893"/>
    </source>
</evidence>
<feature type="transmembrane region" description="Helical" evidence="12">
    <location>
        <begin position="561"/>
        <end position="586"/>
    </location>
</feature>
<evidence type="ECO:0000256" key="12">
    <source>
        <dbReference type="SAM" id="Phobius"/>
    </source>
</evidence>
<dbReference type="EMBL" id="JAAGNC010000189">
    <property type="protein sequence ID" value="NEC61090.1"/>
    <property type="molecule type" value="Genomic_DNA"/>
</dbReference>
<keyword evidence="10 12" id="KW-1133">Transmembrane helix</keyword>
<feature type="transmembrane region" description="Helical" evidence="12">
    <location>
        <begin position="743"/>
        <end position="760"/>
    </location>
</feature>
<feature type="domain" description="ABC transporter" evidence="13">
    <location>
        <begin position="1"/>
        <end position="234"/>
    </location>
</feature>
<feature type="transmembrane region" description="Helical" evidence="12">
    <location>
        <begin position="793"/>
        <end position="812"/>
    </location>
</feature>
<dbReference type="Pfam" id="PF00005">
    <property type="entry name" value="ABC_tran"/>
    <property type="match status" value="2"/>
</dbReference>
<dbReference type="CDD" id="cd03215">
    <property type="entry name" value="ABC_Carb_Monos_II"/>
    <property type="match status" value="1"/>
</dbReference>
<evidence type="ECO:0000256" key="10">
    <source>
        <dbReference type="ARBA" id="ARBA00022989"/>
    </source>
</evidence>
<dbReference type="PANTHER" id="PTHR43790">
    <property type="entry name" value="CARBOHYDRATE TRANSPORT ATP-BINDING PROTEIN MG119-RELATED"/>
    <property type="match status" value="1"/>
</dbReference>
<dbReference type="GO" id="GO:0005524">
    <property type="term" value="F:ATP binding"/>
    <property type="evidence" value="ECO:0007669"/>
    <property type="project" value="UniProtKB-KW"/>
</dbReference>
<dbReference type="InterPro" id="IPR001851">
    <property type="entry name" value="ABC_transp_permease"/>
</dbReference>
<feature type="transmembrane region" description="Helical" evidence="12">
    <location>
        <begin position="511"/>
        <end position="529"/>
    </location>
</feature>
<dbReference type="PROSITE" id="PS50893">
    <property type="entry name" value="ABC_TRANSPORTER_2"/>
    <property type="match status" value="2"/>
</dbReference>
<keyword evidence="4" id="KW-0762">Sugar transport</keyword>
<feature type="domain" description="ABC transporter" evidence="13">
    <location>
        <begin position="249"/>
        <end position="489"/>
    </location>
</feature>
<keyword evidence="15" id="KW-1185">Reference proteome</keyword>
<protein>
    <submittedName>
        <fullName evidence="14">ATP-binding cassette domain-containing protein</fullName>
    </submittedName>
</protein>
<sequence>MRDVTKTYPGVRALDGVALTVRPGEIHGLVGENGAGKSTLVGVAAGTVEPDSGEVWIDGARLTRADPASARESGLAIVHQEPALMADLTVAENMVLGQAPQHRPGWGSAREWAARVLSEWTGTRSIDPATPVRDLSPDRRFIVELSKACAQRPSVLILDEPTEHLVAEDVATLFRVVRGLAAAGTAVVYISHHISEVLEICDRISVLRDGVMQGVLEADEADYGSVVTRIVGRELDAEFPAKRAASEPAETPVLTVSGLNGDGFADVGFDVFPGEIVGLAGVEGNGQREVIRALAGVGSSRGEVSVGGRKVARNRTPAAAGSGIAFVPNDRHREGMLKGLGVRENIAVGVLGRLSRLGIVSRRDERETVGERIRDLRVATPGMDTPIDSLSGGNQQKAVFGRALERRPKVILADEPTQGVDIGARAEIYTLLRGALSDGGAAVVVSSNQAELEGLCDRVLVFSRGRVVKELRGAEVTEHAIVEAALTSTAAREDRTAEKRGTVKKLLGSDFAPPVITLVLTLALALYSWTQNPTFLSNVALSGLLTTFAAFAFASFAQQVVMLVGAIDLSVGPLMGFLGVVASFYLLPGAGAQPFVSGFLLMIGIALVVAALNFVPMLVNIPPLLTTLVTYTALQGLSLLLRPVPGGTFDEGVLDTVATTVGFVPIAAVVAIVLAVMLDVVVRRTTWGVSLRGVGSSPSHARAVGVRVKGIQLSAYLVAGTLVFLAALMLMNQVGAGNANAGVSYTLTSITAVVVGGTSIKGGRGAFAGALTGALLIVVVNSAVTFLDLGTAWQTYLVGILTLAAAGIYSRLRSNNG</sequence>
<name>A0ABX0C7Z7_9PSEU</name>
<evidence type="ECO:0000256" key="2">
    <source>
        <dbReference type="ARBA" id="ARBA00022448"/>
    </source>
</evidence>
<dbReference type="Gene3D" id="3.40.50.300">
    <property type="entry name" value="P-loop containing nucleotide triphosphate hydrolases"/>
    <property type="match status" value="2"/>
</dbReference>
<dbReference type="CDD" id="cd03216">
    <property type="entry name" value="ABC_Carb_Monos_I"/>
    <property type="match status" value="1"/>
</dbReference>
<evidence type="ECO:0000313" key="15">
    <source>
        <dbReference type="Proteomes" id="UP000470404"/>
    </source>
</evidence>
<keyword evidence="9" id="KW-1278">Translocase</keyword>
<feature type="transmembrane region" description="Helical" evidence="12">
    <location>
        <begin position="713"/>
        <end position="731"/>
    </location>
</feature>
<keyword evidence="5 12" id="KW-0812">Transmembrane</keyword>
<proteinExistence type="predicted"/>
<dbReference type="PANTHER" id="PTHR43790:SF3">
    <property type="entry name" value="D-ALLOSE IMPORT ATP-BINDING PROTEIN ALSA-RELATED"/>
    <property type="match status" value="1"/>
</dbReference>
<evidence type="ECO:0000256" key="8">
    <source>
        <dbReference type="ARBA" id="ARBA00022840"/>
    </source>
</evidence>
<evidence type="ECO:0000256" key="7">
    <source>
        <dbReference type="ARBA" id="ARBA00022741"/>
    </source>
</evidence>
<evidence type="ECO:0000256" key="5">
    <source>
        <dbReference type="ARBA" id="ARBA00022692"/>
    </source>
</evidence>